<dbReference type="AlphaFoldDB" id="A0A084IHL1"/>
<protein>
    <recommendedName>
        <fullName evidence="3">ATP-grasp domain-containing protein</fullName>
    </recommendedName>
</protein>
<dbReference type="GO" id="GO:0005524">
    <property type="term" value="F:ATP binding"/>
    <property type="evidence" value="ECO:0007669"/>
    <property type="project" value="UniProtKB-UniRule"/>
</dbReference>
<evidence type="ECO:0000313" key="5">
    <source>
        <dbReference type="Proteomes" id="UP000028302"/>
    </source>
</evidence>
<evidence type="ECO:0000259" key="3">
    <source>
        <dbReference type="PROSITE" id="PS50975"/>
    </source>
</evidence>
<dbReference type="GO" id="GO:0016879">
    <property type="term" value="F:ligase activity, forming carbon-nitrogen bonds"/>
    <property type="evidence" value="ECO:0007669"/>
    <property type="project" value="TreeGrafter"/>
</dbReference>
<dbReference type="STRING" id="1304275.C41B8_16039"/>
<dbReference type="PANTHER" id="PTHR21621:SF0">
    <property type="entry name" value="BETA-CITRYLGLUTAMATE SYNTHASE B-RELATED"/>
    <property type="match status" value="1"/>
</dbReference>
<accession>A0A084IHL1</accession>
<sequence>MPRPRGSCGARSGVVSGFRFPDSAEVRCSMSSLSDTVSTQFLGLAPFLRRSIQGEDLQSLAEPWIERAQAEPDNAVMWMNLATLMLCLGQRDLGLTIQAQALAMQRHYRWPAARQPAALRVLLLTAPGDLAANMPLDCLLEDSDVDLEYYFVMPTDASEETPLPEHDLAIVAMSDSDANRASLEAMQPVVADWPRPVLNTPEAILNTERERASQLLQGVRGLNMPPTRPVTADTLATIAAGETDLAAIDPGIEFPVILRPRDSHGGHGLARLADREALAAYLDDSEHSDFLISPFIDYHDADGLYRKYRVVLVDGEPFASHMGISSDWMIHYLNAGMYEDADKRAGEAAWMASFDTFADQHHTALKAIDERAGLDYVCIDCAQTADGELLVFEIGNAMVVHAMDSADLFPHKQEHMAKVQTAFRELLEQRVQEDQAAIASESA</sequence>
<feature type="domain" description="ATP-grasp" evidence="3">
    <location>
        <begin position="214"/>
        <end position="432"/>
    </location>
</feature>
<dbReference type="PATRIC" id="fig|1304275.5.peg.3284"/>
<dbReference type="eggNOG" id="COG0189">
    <property type="taxonomic scope" value="Bacteria"/>
</dbReference>
<keyword evidence="2" id="KW-0547">Nucleotide-binding</keyword>
<dbReference type="PROSITE" id="PS50975">
    <property type="entry name" value="ATP_GRASP"/>
    <property type="match status" value="1"/>
</dbReference>
<name>A0A084IHL1_SALHC</name>
<comment type="caution">
    <text evidence="4">The sequence shown here is derived from an EMBL/GenBank/DDBJ whole genome shotgun (WGS) entry which is preliminary data.</text>
</comment>
<dbReference type="EMBL" id="APNK01000036">
    <property type="protein sequence ID" value="KEZ76195.1"/>
    <property type="molecule type" value="Genomic_DNA"/>
</dbReference>
<keyword evidence="2" id="KW-0067">ATP-binding</keyword>
<dbReference type="Proteomes" id="UP000028302">
    <property type="component" value="Unassembled WGS sequence"/>
</dbReference>
<dbReference type="GO" id="GO:0046872">
    <property type="term" value="F:metal ion binding"/>
    <property type="evidence" value="ECO:0007669"/>
    <property type="project" value="InterPro"/>
</dbReference>
<keyword evidence="5" id="KW-1185">Reference proteome</keyword>
<evidence type="ECO:0000256" key="2">
    <source>
        <dbReference type="PROSITE-ProRule" id="PRU00409"/>
    </source>
</evidence>
<dbReference type="GO" id="GO:0005737">
    <property type="term" value="C:cytoplasm"/>
    <property type="evidence" value="ECO:0007669"/>
    <property type="project" value="TreeGrafter"/>
</dbReference>
<dbReference type="SUPFAM" id="SSF56059">
    <property type="entry name" value="Glutathione synthetase ATP-binding domain-like"/>
    <property type="match status" value="1"/>
</dbReference>
<proteinExistence type="predicted"/>
<organism evidence="4 5">
    <name type="scientific">Salinisphaera hydrothermalis (strain C41B8)</name>
    <dbReference type="NCBI Taxonomy" id="1304275"/>
    <lineage>
        <taxon>Bacteria</taxon>
        <taxon>Pseudomonadati</taxon>
        <taxon>Pseudomonadota</taxon>
        <taxon>Gammaproteobacteria</taxon>
        <taxon>Salinisphaerales</taxon>
        <taxon>Salinisphaeraceae</taxon>
        <taxon>Salinisphaera</taxon>
    </lineage>
</organism>
<evidence type="ECO:0000313" key="4">
    <source>
        <dbReference type="EMBL" id="KEZ76195.1"/>
    </source>
</evidence>
<dbReference type="PANTHER" id="PTHR21621">
    <property type="entry name" value="RIBOSOMAL PROTEIN S6 MODIFICATION PROTEIN"/>
    <property type="match status" value="1"/>
</dbReference>
<dbReference type="InterPro" id="IPR011761">
    <property type="entry name" value="ATP-grasp"/>
</dbReference>
<reference evidence="4 5" key="1">
    <citation type="submission" date="2013-03" db="EMBL/GenBank/DDBJ databases">
        <title>Salinisphaera hydrothermalis C41B8 Genome Sequencing.</title>
        <authorList>
            <person name="Li C."/>
            <person name="Lai Q."/>
            <person name="Shao Z."/>
        </authorList>
    </citation>
    <scope>NUCLEOTIDE SEQUENCE [LARGE SCALE GENOMIC DNA]</scope>
    <source>
        <strain evidence="4 5">C41B8</strain>
    </source>
</reference>
<keyword evidence="1" id="KW-0464">Manganese</keyword>
<gene>
    <name evidence="4" type="ORF">C41B8_16039</name>
</gene>
<evidence type="ECO:0000256" key="1">
    <source>
        <dbReference type="ARBA" id="ARBA00023211"/>
    </source>
</evidence>
<dbReference type="Gene3D" id="3.30.470.20">
    <property type="entry name" value="ATP-grasp fold, B domain"/>
    <property type="match status" value="1"/>
</dbReference>